<feature type="region of interest" description="Disordered" evidence="1">
    <location>
        <begin position="1"/>
        <end position="59"/>
    </location>
</feature>
<protein>
    <submittedName>
        <fullName evidence="2">Uncharacterized protein</fullName>
    </submittedName>
</protein>
<reference evidence="2" key="1">
    <citation type="submission" date="2018-06" db="EMBL/GenBank/DDBJ databases">
        <authorList>
            <person name="Zhirakovskaya E."/>
        </authorList>
    </citation>
    <scope>NUCLEOTIDE SEQUENCE</scope>
</reference>
<sequence>MKIDGLGPIEGRPVGQPGANKPVKGPSFHEVLDGITQPGSTKQAGKAGQSGPVPLAPFIQPLPISSSTASQRDAIGSIDNILTDLDMFRNALANDDIPLERLEPLARELAARKDDLASLLGSAPDEELKGIVSSALELVINQMNQYHAGYAA</sequence>
<evidence type="ECO:0000313" key="2">
    <source>
        <dbReference type="EMBL" id="VAX20843.1"/>
    </source>
</evidence>
<dbReference type="AlphaFoldDB" id="A0A3B1C848"/>
<dbReference type="EMBL" id="UOGE01000062">
    <property type="protein sequence ID" value="VAX20843.1"/>
    <property type="molecule type" value="Genomic_DNA"/>
</dbReference>
<accession>A0A3B1C848</accession>
<evidence type="ECO:0000256" key="1">
    <source>
        <dbReference type="SAM" id="MobiDB-lite"/>
    </source>
</evidence>
<proteinExistence type="predicted"/>
<gene>
    <name evidence="2" type="ORF">MNBD_NITROSPINAE02-1449</name>
</gene>
<name>A0A3B1C848_9ZZZZ</name>
<organism evidence="2">
    <name type="scientific">hydrothermal vent metagenome</name>
    <dbReference type="NCBI Taxonomy" id="652676"/>
    <lineage>
        <taxon>unclassified sequences</taxon>
        <taxon>metagenomes</taxon>
        <taxon>ecological metagenomes</taxon>
    </lineage>
</organism>